<gene>
    <name evidence="2" type="ORF">PILCRDRAFT_6499</name>
</gene>
<evidence type="ECO:0000313" key="3">
    <source>
        <dbReference type="Proteomes" id="UP000054166"/>
    </source>
</evidence>
<reference evidence="3" key="2">
    <citation type="submission" date="2015-01" db="EMBL/GenBank/DDBJ databases">
        <title>Evolutionary Origins and Diversification of the Mycorrhizal Mutualists.</title>
        <authorList>
            <consortium name="DOE Joint Genome Institute"/>
            <consortium name="Mycorrhizal Genomics Consortium"/>
            <person name="Kohler A."/>
            <person name="Kuo A."/>
            <person name="Nagy L.G."/>
            <person name="Floudas D."/>
            <person name="Copeland A."/>
            <person name="Barry K.W."/>
            <person name="Cichocki N."/>
            <person name="Veneault-Fourrey C."/>
            <person name="LaButti K."/>
            <person name="Lindquist E.A."/>
            <person name="Lipzen A."/>
            <person name="Lundell T."/>
            <person name="Morin E."/>
            <person name="Murat C."/>
            <person name="Riley R."/>
            <person name="Ohm R."/>
            <person name="Sun H."/>
            <person name="Tunlid A."/>
            <person name="Henrissat B."/>
            <person name="Grigoriev I.V."/>
            <person name="Hibbett D.S."/>
            <person name="Martin F."/>
        </authorList>
    </citation>
    <scope>NUCLEOTIDE SEQUENCE [LARGE SCALE GENOMIC DNA]</scope>
    <source>
        <strain evidence="3">F 1598</strain>
    </source>
</reference>
<dbReference type="InParanoid" id="A0A0C3FXE6"/>
<reference evidence="2 3" key="1">
    <citation type="submission" date="2014-04" db="EMBL/GenBank/DDBJ databases">
        <authorList>
            <consortium name="DOE Joint Genome Institute"/>
            <person name="Kuo A."/>
            <person name="Tarkka M."/>
            <person name="Buscot F."/>
            <person name="Kohler A."/>
            <person name="Nagy L.G."/>
            <person name="Floudas D."/>
            <person name="Copeland A."/>
            <person name="Barry K.W."/>
            <person name="Cichocki N."/>
            <person name="Veneault-Fourrey C."/>
            <person name="LaButti K."/>
            <person name="Lindquist E.A."/>
            <person name="Lipzen A."/>
            <person name="Lundell T."/>
            <person name="Morin E."/>
            <person name="Murat C."/>
            <person name="Sun H."/>
            <person name="Tunlid A."/>
            <person name="Henrissat B."/>
            <person name="Grigoriev I.V."/>
            <person name="Hibbett D.S."/>
            <person name="Martin F."/>
            <person name="Nordberg H.P."/>
            <person name="Cantor M.N."/>
            <person name="Hua S.X."/>
        </authorList>
    </citation>
    <scope>NUCLEOTIDE SEQUENCE [LARGE SCALE GENOMIC DNA]</scope>
    <source>
        <strain evidence="2 3">F 1598</strain>
    </source>
</reference>
<organism evidence="2 3">
    <name type="scientific">Piloderma croceum (strain F 1598)</name>
    <dbReference type="NCBI Taxonomy" id="765440"/>
    <lineage>
        <taxon>Eukaryota</taxon>
        <taxon>Fungi</taxon>
        <taxon>Dikarya</taxon>
        <taxon>Basidiomycota</taxon>
        <taxon>Agaricomycotina</taxon>
        <taxon>Agaricomycetes</taxon>
        <taxon>Agaricomycetidae</taxon>
        <taxon>Atheliales</taxon>
        <taxon>Atheliaceae</taxon>
        <taxon>Piloderma</taxon>
    </lineage>
</organism>
<dbReference type="EMBL" id="KN832988">
    <property type="protein sequence ID" value="KIM84224.1"/>
    <property type="molecule type" value="Genomic_DNA"/>
</dbReference>
<name>A0A0C3FXE6_PILCF</name>
<proteinExistence type="predicted"/>
<evidence type="ECO:0000313" key="2">
    <source>
        <dbReference type="EMBL" id="KIM84224.1"/>
    </source>
</evidence>
<accession>A0A0C3FXE6</accession>
<feature type="compositionally biased region" description="Acidic residues" evidence="1">
    <location>
        <begin position="282"/>
        <end position="300"/>
    </location>
</feature>
<dbReference type="OrthoDB" id="3067694at2759"/>
<dbReference type="Proteomes" id="UP000054166">
    <property type="component" value="Unassembled WGS sequence"/>
</dbReference>
<dbReference type="HOGENOM" id="CLU_080775_0_0_1"/>
<sequence length="300" mass="32759">MAEEQNEPSTSSQAPISLTVFDIMRSLTPIQPTKIYQTGRDSGLITQINLQVPFGHDYKMLNRIESFVVGPSYANLINIETNSTTPCLFYTVGIVSHSDLVTGQNSHQICIVPTDLSWSRVTAVMGMLFEQKKLAISTFKNGVSFSTLKRKDTGANQQLSSLGMSTPFFSKAPMSRSRNTPLPYNCNVPTFDGRAPFRLPEYKDLQKLHTEITPGSAVIVLFTLGAYDLSDGGAMSYGVTCGVSLNIQSVVLIADPLKADSPIMSNFTSNTTFHLGVLSETDSSDSENESENVDDQAELM</sequence>
<protein>
    <submittedName>
        <fullName evidence="2">Uncharacterized protein</fullName>
    </submittedName>
</protein>
<feature type="region of interest" description="Disordered" evidence="1">
    <location>
        <begin position="279"/>
        <end position="300"/>
    </location>
</feature>
<dbReference type="AlphaFoldDB" id="A0A0C3FXE6"/>
<evidence type="ECO:0000256" key="1">
    <source>
        <dbReference type="SAM" id="MobiDB-lite"/>
    </source>
</evidence>
<keyword evidence="3" id="KW-1185">Reference proteome</keyword>